<evidence type="ECO:0000256" key="1">
    <source>
        <dbReference type="SAM" id="MobiDB-lite"/>
    </source>
</evidence>
<gene>
    <name evidence="2" type="ORF">LC_TR17076_c0_g1_i1_g.58838</name>
</gene>
<name>A0A1J3FBX1_NOCCA</name>
<reference evidence="2" key="1">
    <citation type="submission" date="2016-07" db="EMBL/GenBank/DDBJ databases">
        <title>De novo transcriptome assembly of four accessions of the metal hyperaccumulator plant Noccaea caerulescens.</title>
        <authorList>
            <person name="Blande D."/>
            <person name="Halimaa P."/>
            <person name="Tervahauta A.I."/>
            <person name="Aarts M.G."/>
            <person name="Karenlampi S.O."/>
        </authorList>
    </citation>
    <scope>NUCLEOTIDE SEQUENCE</scope>
</reference>
<accession>A0A1J3FBX1</accession>
<evidence type="ECO:0000313" key="2">
    <source>
        <dbReference type="EMBL" id="JAU41078.1"/>
    </source>
</evidence>
<feature type="region of interest" description="Disordered" evidence="1">
    <location>
        <begin position="75"/>
        <end position="101"/>
    </location>
</feature>
<proteinExistence type="predicted"/>
<dbReference type="EMBL" id="GEVK01011754">
    <property type="protein sequence ID" value="JAU41078.1"/>
    <property type="molecule type" value="Transcribed_RNA"/>
</dbReference>
<organism evidence="2">
    <name type="scientific">Noccaea caerulescens</name>
    <name type="common">Alpine penny-cress</name>
    <name type="synonym">Thlaspi caerulescens</name>
    <dbReference type="NCBI Taxonomy" id="107243"/>
    <lineage>
        <taxon>Eukaryota</taxon>
        <taxon>Viridiplantae</taxon>
        <taxon>Streptophyta</taxon>
        <taxon>Embryophyta</taxon>
        <taxon>Tracheophyta</taxon>
        <taxon>Spermatophyta</taxon>
        <taxon>Magnoliopsida</taxon>
        <taxon>eudicotyledons</taxon>
        <taxon>Gunneridae</taxon>
        <taxon>Pentapetalae</taxon>
        <taxon>rosids</taxon>
        <taxon>malvids</taxon>
        <taxon>Brassicales</taxon>
        <taxon>Brassicaceae</taxon>
        <taxon>Coluteocarpeae</taxon>
        <taxon>Noccaea</taxon>
    </lineage>
</organism>
<dbReference type="AlphaFoldDB" id="A0A1J3FBX1"/>
<protein>
    <submittedName>
        <fullName evidence="2">Uncharacterized protein</fullName>
    </submittedName>
</protein>
<sequence length="101" mass="10960">MKSPIPLKLPHITLRRLLVRHFKISGSSSGRDLVIIHGGSSNGLDESKLLRGEAERELVTTTLVLKSVDATKGLSDGDVEDEVREREEANGSPRMAALETA</sequence>